<accession>A0A6L2LU24</accession>
<feature type="domain" description="Legumain prodomain" evidence="2">
    <location>
        <begin position="1"/>
        <end position="91"/>
    </location>
</feature>
<gene>
    <name evidence="3" type="ORF">Tci_036607</name>
</gene>
<protein>
    <submittedName>
        <fullName evidence="3">Vacuolar-processing enzyme-like</fullName>
    </submittedName>
</protein>
<dbReference type="InterPro" id="IPR046427">
    <property type="entry name" value="Legumain_prodom_sf"/>
</dbReference>
<dbReference type="CDD" id="cd21115">
    <property type="entry name" value="legumain_C"/>
    <property type="match status" value="1"/>
</dbReference>
<dbReference type="InterPro" id="IPR048501">
    <property type="entry name" value="Legum_prodom"/>
</dbReference>
<comment type="similarity">
    <text evidence="1">Belongs to the peptidase C13 family.</text>
</comment>
<dbReference type="GO" id="GO:0005773">
    <property type="term" value="C:vacuole"/>
    <property type="evidence" value="ECO:0007669"/>
    <property type="project" value="GOC"/>
</dbReference>
<dbReference type="FunFam" id="1.10.132.130:FF:000001">
    <property type="entry name" value="Vacuolar-processing enzyme beta-isozyme"/>
    <property type="match status" value="1"/>
</dbReference>
<dbReference type="AlphaFoldDB" id="A0A6L2LU24"/>
<name>A0A6L2LU24_TANCI</name>
<evidence type="ECO:0000313" key="3">
    <source>
        <dbReference type="EMBL" id="GEU64629.1"/>
    </source>
</evidence>
<dbReference type="EMBL" id="BKCJ010005054">
    <property type="protein sequence ID" value="GEU64629.1"/>
    <property type="molecule type" value="Genomic_DNA"/>
</dbReference>
<dbReference type="GO" id="GO:0006624">
    <property type="term" value="P:vacuolar protein processing"/>
    <property type="evidence" value="ECO:0007669"/>
    <property type="project" value="TreeGrafter"/>
</dbReference>
<evidence type="ECO:0000259" key="2">
    <source>
        <dbReference type="Pfam" id="PF20985"/>
    </source>
</evidence>
<dbReference type="PANTHER" id="PTHR12000:SF50">
    <property type="entry name" value="VACUOLAR-PROCESSING ENZYME GAMMA-ISOZYME"/>
    <property type="match status" value="1"/>
</dbReference>
<dbReference type="InterPro" id="IPR001096">
    <property type="entry name" value="Peptidase_C13"/>
</dbReference>
<reference evidence="3" key="1">
    <citation type="journal article" date="2019" name="Sci. Rep.">
        <title>Draft genome of Tanacetum cinerariifolium, the natural source of mosquito coil.</title>
        <authorList>
            <person name="Yamashiro T."/>
            <person name="Shiraishi A."/>
            <person name="Satake H."/>
            <person name="Nakayama K."/>
        </authorList>
    </citation>
    <scope>NUCLEOTIDE SEQUENCE</scope>
</reference>
<dbReference type="GO" id="GO:0004197">
    <property type="term" value="F:cysteine-type endopeptidase activity"/>
    <property type="evidence" value="ECO:0007669"/>
    <property type="project" value="TreeGrafter"/>
</dbReference>
<dbReference type="Pfam" id="PF20985">
    <property type="entry name" value="Legum_prodom"/>
    <property type="match status" value="1"/>
</dbReference>
<dbReference type="Gene3D" id="1.10.132.130">
    <property type="match status" value="1"/>
</dbReference>
<proteinExistence type="inferred from homology"/>
<evidence type="ECO:0000256" key="1">
    <source>
        <dbReference type="ARBA" id="ARBA00009941"/>
    </source>
</evidence>
<organism evidence="3">
    <name type="scientific">Tanacetum cinerariifolium</name>
    <name type="common">Dalmatian daisy</name>
    <name type="synonym">Chrysanthemum cinerariifolium</name>
    <dbReference type="NCBI Taxonomy" id="118510"/>
    <lineage>
        <taxon>Eukaryota</taxon>
        <taxon>Viridiplantae</taxon>
        <taxon>Streptophyta</taxon>
        <taxon>Embryophyta</taxon>
        <taxon>Tracheophyta</taxon>
        <taxon>Spermatophyta</taxon>
        <taxon>Magnoliopsida</taxon>
        <taxon>eudicotyledons</taxon>
        <taxon>Gunneridae</taxon>
        <taxon>Pentapetalae</taxon>
        <taxon>asterids</taxon>
        <taxon>campanulids</taxon>
        <taxon>Asterales</taxon>
        <taxon>Asteraceae</taxon>
        <taxon>Asteroideae</taxon>
        <taxon>Anthemideae</taxon>
        <taxon>Anthemidinae</taxon>
        <taxon>Tanacetum</taxon>
    </lineage>
</organism>
<dbReference type="GO" id="GO:0051603">
    <property type="term" value="P:proteolysis involved in protein catabolic process"/>
    <property type="evidence" value="ECO:0007669"/>
    <property type="project" value="TreeGrafter"/>
</dbReference>
<sequence>MAHRMHIDASIKLLGKVLFGFKKGPEVLNAVRPTEEPLVDNWDCLKTLVRMFETNYGSLSQYGMKHIRSIANFCNAGITEKQMINASSQACPAFPSNFWSSIYNGFSE</sequence>
<comment type="caution">
    <text evidence="3">The sequence shown here is derived from an EMBL/GenBank/DDBJ whole genome shotgun (WGS) entry which is preliminary data.</text>
</comment>
<dbReference type="PANTHER" id="PTHR12000">
    <property type="entry name" value="HEMOGLOBINASE FAMILY MEMBER"/>
    <property type="match status" value="1"/>
</dbReference>